<reference evidence="1 2" key="1">
    <citation type="journal article" date="2012" name="BMC Genomics">
        <title>Comparative genomics of the classical Bordetella subspecies: the evolution and exchange of virulence-associated diversity amongst closely related pathogens.</title>
        <authorList>
            <person name="Park J."/>
            <person name="Zhang Y."/>
            <person name="Buboltz A.M."/>
            <person name="Zhang X."/>
            <person name="Schuster S.C."/>
            <person name="Ahuja U."/>
            <person name="Liu M."/>
            <person name="Miller J.F."/>
            <person name="Sebaihia M."/>
            <person name="Bentley S.D."/>
            <person name="Parkhill J."/>
            <person name="Harvill E.T."/>
        </authorList>
    </citation>
    <scope>NUCLEOTIDE SEQUENCE [LARGE SCALE GENOMIC DNA]</scope>
    <source>
        <strain evidence="1 2">253</strain>
    </source>
</reference>
<organism evidence="1 2">
    <name type="scientific">Bordetella bronchiseptica 253</name>
    <dbReference type="NCBI Taxonomy" id="568707"/>
    <lineage>
        <taxon>Bacteria</taxon>
        <taxon>Pseudomonadati</taxon>
        <taxon>Pseudomonadota</taxon>
        <taxon>Betaproteobacteria</taxon>
        <taxon>Burkholderiales</taxon>
        <taxon>Alcaligenaceae</taxon>
        <taxon>Bordetella</taxon>
    </lineage>
</organism>
<dbReference type="EMBL" id="HE965806">
    <property type="protein sequence ID" value="CCJ54847.1"/>
    <property type="molecule type" value="Genomic_DNA"/>
</dbReference>
<accession>A0A0C6P5R0</accession>
<dbReference type="HOGENOM" id="CLU_2803954_0_0_4"/>
<sequence length="67" mass="7072">LRKLRVQAGEGGDVAPGDLWGLMGIMGQVLFWGHDFLDGLARCGCALGQLLVYCDRSWIGASCGGGF</sequence>
<name>A0A0C6P5R0_BORBO</name>
<gene>
    <name evidence="1" type="ORF">BN112_2930</name>
</gene>
<evidence type="ECO:0000313" key="2">
    <source>
        <dbReference type="Proteomes" id="UP000007564"/>
    </source>
</evidence>
<proteinExistence type="predicted"/>
<dbReference type="AlphaFoldDB" id="A0A0C6P5R0"/>
<evidence type="ECO:0000313" key="1">
    <source>
        <dbReference type="EMBL" id="CCJ54847.1"/>
    </source>
</evidence>
<dbReference type="Proteomes" id="UP000007564">
    <property type="component" value="Chromosome"/>
</dbReference>
<protein>
    <submittedName>
        <fullName evidence="1">Uncharacterized protein</fullName>
    </submittedName>
</protein>
<dbReference type="KEGG" id="bbh:BN112_2930"/>
<feature type="non-terminal residue" evidence="1">
    <location>
        <position position="1"/>
    </location>
</feature>